<sequence>MGQTSSRHHESPTRPTSPTFTPSTTTNAVAGASSDRHSHSSVDADLSTSDSSGSRRSSLRKSILKYVKPSSVRNRLGNVVSNHPKEASRRSSRQCSKAPLEPPALPADTDLASSSNILGDNSQDIAPSDKGKQREMVSPTDDGEALTAESSADADQALQSLETACLPTQNATASVVAIGNSHAIDDAPGPSTLTDRSSGDAQSPNVSEVASPLPTINSVHLPDSNENPSEAAPHSFSGPQQSDDSTTRPFPPPGTLVVVQGIVHTTDVSRNGNSPSGSQPPQENASNSSTPAGLESSSEQSRSRARNRLSALLRPRSTSSRPRPASVNESMLAVAEAGLPEAESASSSSSTLSPQISSADGGPQANDLLEASNAAQGSGVNLSSATDTRPPSISSSSIDVLGTLLSVAAAATAASLLTGSSEPILSSGLAPPGSNSPIPSASPLSSPSTSASLSDLPPYPSPSHTGVPDLSSAGRAERLRQAWSTIRERLGLRPSVPPLDAEGVIGPSLDANASGSSSSLANNDSIASGNPTDTRELMLAEMARAFNIGLGLNGLSNLAPNVGATGHTGPQGDISSTQDDPINPPSGSEGGQSSPGNANATMPPEGSFERFLVDLQVDLRAALTQGEPEADDSRDHQIASQNPLSLPLSPSSTPQVPEDVIPPPTGDLSSSEDRQGDSDVSIPTVEDALADMPPLQEVSDSESEVSEDDHETTFDGDDRHSSITPGPSTSSEGQSQTLPLEPGHIDASGRINWWRLYRFPAVPPPRAGSRPQAGATLAPFSTPGSPSAEADSRSSLDRPDALFPDFSNSDPAALPSLSQSSPSEEQTGPTPVSQVPTNSVVPVIVVGLQSVNQEWRHDMPPHTGTANEGLEFVGHPQSEGIVGGIGNEAPGLDDWEGGGGLHAGPSGGAMSGDGQRPPRRGRNWHSRAANALRNLRSGRRHTEAGHGAHVPLAAPGSRTFFIYVIGGYYPPDHSIVTGGPNILDSFEALLELADLLGQVKPPTVSKEDIEKSGLKIVKASELGQLEKGGEVASNCLDRCLICLDDYDAEDPIRIMSCRHAFHKGCVDEWLEKGRNNCPACRSTGVPTDSHSASSMPAQAL</sequence>
<organism evidence="11 12">
    <name type="scientific">Gymnopilus dilepis</name>
    <dbReference type="NCBI Taxonomy" id="231916"/>
    <lineage>
        <taxon>Eukaryota</taxon>
        <taxon>Fungi</taxon>
        <taxon>Dikarya</taxon>
        <taxon>Basidiomycota</taxon>
        <taxon>Agaricomycotina</taxon>
        <taxon>Agaricomycetes</taxon>
        <taxon>Agaricomycetidae</taxon>
        <taxon>Agaricales</taxon>
        <taxon>Agaricineae</taxon>
        <taxon>Hymenogastraceae</taxon>
        <taxon>Gymnopilus</taxon>
    </lineage>
</organism>
<evidence type="ECO:0000256" key="8">
    <source>
        <dbReference type="PROSITE-ProRule" id="PRU00175"/>
    </source>
</evidence>
<dbReference type="PANTHER" id="PTHR47168:SF1">
    <property type="entry name" value="OS02G0798600 PROTEIN"/>
    <property type="match status" value="1"/>
</dbReference>
<name>A0A409VD78_9AGAR</name>
<evidence type="ECO:0000256" key="5">
    <source>
        <dbReference type="ARBA" id="ARBA00022833"/>
    </source>
</evidence>
<dbReference type="InterPro" id="IPR051653">
    <property type="entry name" value="E3_ligase_sorting_rcpt"/>
</dbReference>
<proteinExistence type="predicted"/>
<feature type="compositionally biased region" description="Low complexity" evidence="9">
    <location>
        <begin position="812"/>
        <end position="826"/>
    </location>
</feature>
<keyword evidence="3" id="KW-0479">Metal-binding</keyword>
<dbReference type="GO" id="GO:0008270">
    <property type="term" value="F:zinc ion binding"/>
    <property type="evidence" value="ECO:0007669"/>
    <property type="project" value="UniProtKB-KW"/>
</dbReference>
<feature type="compositionally biased region" description="Polar residues" evidence="9">
    <location>
        <begin position="266"/>
        <end position="291"/>
    </location>
</feature>
<dbReference type="Proteomes" id="UP000284706">
    <property type="component" value="Unassembled WGS sequence"/>
</dbReference>
<dbReference type="InterPro" id="IPR013083">
    <property type="entry name" value="Znf_RING/FYVE/PHD"/>
</dbReference>
<feature type="compositionally biased region" description="Polar residues" evidence="9">
    <location>
        <begin position="191"/>
        <end position="228"/>
    </location>
</feature>
<evidence type="ECO:0000313" key="11">
    <source>
        <dbReference type="EMBL" id="PPQ64639.1"/>
    </source>
</evidence>
<evidence type="ECO:0000256" key="6">
    <source>
        <dbReference type="ARBA" id="ARBA00022989"/>
    </source>
</evidence>
<reference evidence="11 12" key="1">
    <citation type="journal article" date="2018" name="Evol. Lett.">
        <title>Horizontal gene cluster transfer increased hallucinogenic mushroom diversity.</title>
        <authorList>
            <person name="Reynolds H.T."/>
            <person name="Vijayakumar V."/>
            <person name="Gluck-Thaler E."/>
            <person name="Korotkin H.B."/>
            <person name="Matheny P.B."/>
            <person name="Slot J.C."/>
        </authorList>
    </citation>
    <scope>NUCLEOTIDE SEQUENCE [LARGE SCALE GENOMIC DNA]</scope>
    <source>
        <strain evidence="11 12">SRW20</strain>
    </source>
</reference>
<feature type="compositionally biased region" description="Low complexity" evidence="9">
    <location>
        <begin position="43"/>
        <end position="56"/>
    </location>
</feature>
<feature type="region of interest" description="Disordered" evidence="9">
    <location>
        <begin position="493"/>
        <end position="529"/>
    </location>
</feature>
<evidence type="ECO:0000256" key="2">
    <source>
        <dbReference type="ARBA" id="ARBA00022692"/>
    </source>
</evidence>
<evidence type="ECO:0000256" key="9">
    <source>
        <dbReference type="SAM" id="MobiDB-lite"/>
    </source>
</evidence>
<feature type="compositionally biased region" description="Acidic residues" evidence="9">
    <location>
        <begin position="699"/>
        <end position="710"/>
    </location>
</feature>
<dbReference type="InParanoid" id="A0A409VD78"/>
<keyword evidence="12" id="KW-1185">Reference proteome</keyword>
<feature type="region of interest" description="Disordered" evidence="9">
    <location>
        <begin position="428"/>
        <end position="475"/>
    </location>
</feature>
<feature type="compositionally biased region" description="Low complexity" evidence="9">
    <location>
        <begin position="435"/>
        <end position="456"/>
    </location>
</feature>
<dbReference type="EMBL" id="NHYE01005664">
    <property type="protein sequence ID" value="PPQ64639.1"/>
    <property type="molecule type" value="Genomic_DNA"/>
</dbReference>
<feature type="region of interest" description="Disordered" evidence="9">
    <location>
        <begin position="562"/>
        <end position="605"/>
    </location>
</feature>
<accession>A0A409VD78</accession>
<evidence type="ECO:0000259" key="10">
    <source>
        <dbReference type="PROSITE" id="PS50089"/>
    </source>
</evidence>
<dbReference type="SMART" id="SM00184">
    <property type="entry name" value="RING"/>
    <property type="match status" value="1"/>
</dbReference>
<evidence type="ECO:0000313" key="12">
    <source>
        <dbReference type="Proteomes" id="UP000284706"/>
    </source>
</evidence>
<gene>
    <name evidence="11" type="ORF">CVT26_002728</name>
</gene>
<protein>
    <recommendedName>
        <fullName evidence="10">RING-type domain-containing protein</fullName>
    </recommendedName>
</protein>
<dbReference type="Gene3D" id="3.30.40.10">
    <property type="entry name" value="Zinc/RING finger domain, C3HC4 (zinc finger)"/>
    <property type="match status" value="1"/>
</dbReference>
<dbReference type="PROSITE" id="PS50089">
    <property type="entry name" value="ZF_RING_2"/>
    <property type="match status" value="1"/>
</dbReference>
<feature type="compositionally biased region" description="Low complexity" evidence="9">
    <location>
        <begin position="585"/>
        <end position="596"/>
    </location>
</feature>
<evidence type="ECO:0000256" key="7">
    <source>
        <dbReference type="ARBA" id="ARBA00023136"/>
    </source>
</evidence>
<feature type="compositionally biased region" description="Low complexity" evidence="9">
    <location>
        <begin position="13"/>
        <end position="26"/>
    </location>
</feature>
<dbReference type="InterPro" id="IPR001841">
    <property type="entry name" value="Znf_RING"/>
</dbReference>
<dbReference type="OrthoDB" id="8062037at2759"/>
<feature type="compositionally biased region" description="Basic and acidic residues" evidence="9">
    <location>
        <begin position="790"/>
        <end position="800"/>
    </location>
</feature>
<dbReference type="AlphaFoldDB" id="A0A409VD78"/>
<feature type="compositionally biased region" description="Basic and acidic residues" evidence="9">
    <location>
        <begin position="711"/>
        <end position="721"/>
    </location>
</feature>
<comment type="caution">
    <text evidence="11">The sequence shown here is derived from an EMBL/GenBank/DDBJ whole genome shotgun (WGS) entry which is preliminary data.</text>
</comment>
<comment type="subcellular location">
    <subcellularLocation>
        <location evidence="1">Membrane</location>
        <topology evidence="1">Single-pass membrane protein</topology>
    </subcellularLocation>
</comment>
<dbReference type="SUPFAM" id="SSF57850">
    <property type="entry name" value="RING/U-box"/>
    <property type="match status" value="1"/>
</dbReference>
<dbReference type="CDD" id="cd16461">
    <property type="entry name" value="RING-H2_EL5-like"/>
    <property type="match status" value="1"/>
</dbReference>
<keyword evidence="4 8" id="KW-0863">Zinc-finger</keyword>
<evidence type="ECO:0000256" key="1">
    <source>
        <dbReference type="ARBA" id="ARBA00004167"/>
    </source>
</evidence>
<feature type="compositionally biased region" description="Polar residues" evidence="9">
    <location>
        <begin position="111"/>
        <end position="125"/>
    </location>
</feature>
<feature type="compositionally biased region" description="Low complexity" evidence="9">
    <location>
        <begin position="308"/>
        <end position="326"/>
    </location>
</feature>
<keyword evidence="5" id="KW-0862">Zinc</keyword>
<dbReference type="FunFam" id="3.30.40.10:FF:000728">
    <property type="entry name" value="Unplaced genomic scaffold supercont1.4, whole genome shotgun sequence"/>
    <property type="match status" value="1"/>
</dbReference>
<dbReference type="PANTHER" id="PTHR47168">
    <property type="entry name" value="RING ZINC FINGER DOMAIN SUPERFAMILY PROTEIN-RELATED"/>
    <property type="match status" value="1"/>
</dbReference>
<keyword evidence="7" id="KW-0472">Membrane</keyword>
<feature type="domain" description="RING-type" evidence="10">
    <location>
        <begin position="1039"/>
        <end position="1081"/>
    </location>
</feature>
<feature type="compositionally biased region" description="Polar residues" evidence="9">
    <location>
        <begin position="373"/>
        <end position="394"/>
    </location>
</feature>
<feature type="region of interest" description="Disordered" evidence="9">
    <location>
        <begin position="626"/>
        <end position="746"/>
    </location>
</feature>
<feature type="region of interest" description="Disordered" evidence="9">
    <location>
        <begin position="896"/>
        <end position="925"/>
    </location>
</feature>
<evidence type="ECO:0000256" key="4">
    <source>
        <dbReference type="ARBA" id="ARBA00022771"/>
    </source>
</evidence>
<feature type="compositionally biased region" description="Polar residues" evidence="9">
    <location>
        <begin position="722"/>
        <end position="738"/>
    </location>
</feature>
<feature type="compositionally biased region" description="Low complexity" evidence="9">
    <location>
        <begin position="508"/>
        <end position="528"/>
    </location>
</feature>
<dbReference type="GO" id="GO:0016020">
    <property type="term" value="C:membrane"/>
    <property type="evidence" value="ECO:0007669"/>
    <property type="project" value="UniProtKB-SubCell"/>
</dbReference>
<dbReference type="STRING" id="231916.A0A409VD78"/>
<feature type="compositionally biased region" description="Low complexity" evidence="9">
    <location>
        <begin position="643"/>
        <end position="652"/>
    </location>
</feature>
<dbReference type="Pfam" id="PF13639">
    <property type="entry name" value="zf-RING_2"/>
    <property type="match status" value="1"/>
</dbReference>
<keyword evidence="6" id="KW-1133">Transmembrane helix</keyword>
<evidence type="ECO:0000256" key="3">
    <source>
        <dbReference type="ARBA" id="ARBA00022723"/>
    </source>
</evidence>
<feature type="compositionally biased region" description="Polar residues" evidence="9">
    <location>
        <begin position="237"/>
        <end position="248"/>
    </location>
</feature>
<feature type="compositionally biased region" description="Low complexity" evidence="9">
    <location>
        <begin position="335"/>
        <end position="359"/>
    </location>
</feature>
<feature type="region of interest" description="Disordered" evidence="9">
    <location>
        <begin position="182"/>
        <end position="394"/>
    </location>
</feature>
<keyword evidence="2" id="KW-0812">Transmembrane</keyword>
<feature type="region of interest" description="Disordered" evidence="9">
    <location>
        <begin position="1"/>
        <end position="155"/>
    </location>
</feature>
<feature type="compositionally biased region" description="Gly residues" evidence="9">
    <location>
        <begin position="897"/>
        <end position="911"/>
    </location>
</feature>
<feature type="region of interest" description="Disordered" evidence="9">
    <location>
        <begin position="765"/>
        <end position="836"/>
    </location>
</feature>